<feature type="active site" evidence="10 11">
    <location>
        <position position="112"/>
    </location>
</feature>
<comment type="cofactor">
    <cofactor evidence="10">
        <name>Mg(2+)</name>
        <dbReference type="ChEBI" id="CHEBI:18420"/>
    </cofactor>
    <text evidence="10">Binds 1 Mg(2+) ion per subunit. The magnesium ion binds only when substrate is bound.</text>
</comment>
<evidence type="ECO:0000256" key="11">
    <source>
        <dbReference type="PIRSR" id="PIRSR018427-1"/>
    </source>
</evidence>
<dbReference type="PANTHER" id="PTHR10885">
    <property type="entry name" value="ISOPENTENYL-DIPHOSPHATE DELTA-ISOMERASE"/>
    <property type="match status" value="1"/>
</dbReference>
<comment type="pathway">
    <text evidence="1 10">Isoprenoid biosynthesis; dimethylallyl diphosphate biosynthesis; dimethylallyl diphosphate from isopentenyl diphosphate: step 1/1.</text>
</comment>
<comment type="subcellular location">
    <subcellularLocation>
        <location evidence="10">Cytoplasm</location>
    </subcellularLocation>
</comment>
<feature type="active site" evidence="10 11">
    <location>
        <position position="65"/>
    </location>
</feature>
<keyword evidence="9 10" id="KW-0413">Isomerase</keyword>
<keyword evidence="14" id="KW-1185">Reference proteome</keyword>
<evidence type="ECO:0000256" key="10">
    <source>
        <dbReference type="HAMAP-Rule" id="MF_00202"/>
    </source>
</evidence>
<dbReference type="GO" id="GO:0009240">
    <property type="term" value="P:isopentenyl diphosphate biosynthetic process"/>
    <property type="evidence" value="ECO:0007669"/>
    <property type="project" value="TreeGrafter"/>
</dbReference>
<evidence type="ECO:0000313" key="13">
    <source>
        <dbReference type="EMBL" id="ALN81541.1"/>
    </source>
</evidence>
<keyword evidence="5 10" id="KW-0479">Metal-binding</keyword>
<comment type="similarity">
    <text evidence="2 10">Belongs to the IPP isomerase type 1 family.</text>
</comment>
<dbReference type="UniPathway" id="UPA00059">
    <property type="reaction ID" value="UER00104"/>
</dbReference>
<feature type="domain" description="Nudix hydrolase" evidence="12">
    <location>
        <begin position="28"/>
        <end position="160"/>
    </location>
</feature>
<accession>A0A0S2FDF8</accession>
<evidence type="ECO:0000256" key="6">
    <source>
        <dbReference type="ARBA" id="ARBA00022842"/>
    </source>
</evidence>
<dbReference type="NCBIfam" id="TIGR02150">
    <property type="entry name" value="IPP_isom_1"/>
    <property type="match status" value="1"/>
</dbReference>
<dbReference type="STRING" id="84531.LA76x_3415"/>
<organism evidence="13 14">
    <name type="scientific">Lysobacter antibioticus</name>
    <dbReference type="NCBI Taxonomy" id="84531"/>
    <lineage>
        <taxon>Bacteria</taxon>
        <taxon>Pseudomonadati</taxon>
        <taxon>Pseudomonadota</taxon>
        <taxon>Gammaproteobacteria</taxon>
        <taxon>Lysobacterales</taxon>
        <taxon>Lysobacteraceae</taxon>
        <taxon>Lysobacter</taxon>
    </lineage>
</organism>
<dbReference type="AlphaFoldDB" id="A0A0S2FDF8"/>
<feature type="binding site" evidence="10">
    <location>
        <position position="24"/>
    </location>
    <ligand>
        <name>Mn(2+)</name>
        <dbReference type="ChEBI" id="CHEBI:29035"/>
    </ligand>
</feature>
<feature type="binding site" evidence="10">
    <location>
        <position position="85"/>
    </location>
    <ligand>
        <name>Mg(2+)</name>
        <dbReference type="ChEBI" id="CHEBI:18420"/>
    </ligand>
</feature>
<dbReference type="InterPro" id="IPR015797">
    <property type="entry name" value="NUDIX_hydrolase-like_dom_sf"/>
</dbReference>
<feature type="binding site" evidence="10">
    <location>
        <position position="110"/>
    </location>
    <ligand>
        <name>Mn(2+)</name>
        <dbReference type="ChEBI" id="CHEBI:29035"/>
    </ligand>
</feature>
<comment type="catalytic activity">
    <reaction evidence="10">
        <text>isopentenyl diphosphate = dimethylallyl diphosphate</text>
        <dbReference type="Rhea" id="RHEA:23284"/>
        <dbReference type="ChEBI" id="CHEBI:57623"/>
        <dbReference type="ChEBI" id="CHEBI:128769"/>
        <dbReference type="EC" id="5.3.3.2"/>
    </reaction>
</comment>
<dbReference type="EC" id="5.3.3.2" evidence="3 10"/>
<dbReference type="SUPFAM" id="SSF55811">
    <property type="entry name" value="Nudix"/>
    <property type="match status" value="1"/>
</dbReference>
<dbReference type="InterPro" id="IPR011876">
    <property type="entry name" value="IsopentenylPP_isomerase_typ1"/>
</dbReference>
<evidence type="ECO:0000256" key="8">
    <source>
        <dbReference type="ARBA" id="ARBA00023229"/>
    </source>
</evidence>
<evidence type="ECO:0000256" key="3">
    <source>
        <dbReference type="ARBA" id="ARBA00012057"/>
    </source>
</evidence>
<keyword evidence="7 10" id="KW-0464">Manganese</keyword>
<dbReference type="PATRIC" id="fig|84531.8.peg.3432"/>
<dbReference type="RefSeq" id="WP_057918559.1">
    <property type="nucleotide sequence ID" value="NZ_CP011129.1"/>
</dbReference>
<evidence type="ECO:0000313" key="14">
    <source>
        <dbReference type="Proteomes" id="UP000060787"/>
    </source>
</evidence>
<dbReference type="EMBL" id="CP011129">
    <property type="protein sequence ID" value="ALN81541.1"/>
    <property type="molecule type" value="Genomic_DNA"/>
</dbReference>
<name>A0A0S2FDF8_LYSAN</name>
<dbReference type="InterPro" id="IPR056375">
    <property type="entry name" value="Idi_bact"/>
</dbReference>
<reference evidence="13 14" key="1">
    <citation type="journal article" date="2015" name="BMC Genomics">
        <title>Comparative genomics and metabolic profiling of the genus Lysobacter.</title>
        <authorList>
            <person name="de Bruijn I."/>
            <person name="Cheng X."/>
            <person name="de Jager V."/>
            <person name="Exposito R.G."/>
            <person name="Watrous J."/>
            <person name="Patel N."/>
            <person name="Postma J."/>
            <person name="Dorrestein P.C."/>
            <person name="Kobayashi D."/>
            <person name="Raaijmakers J.M."/>
        </authorList>
    </citation>
    <scope>NUCLEOTIDE SEQUENCE [LARGE SCALE GENOMIC DNA]</scope>
    <source>
        <strain evidence="13 14">76</strain>
    </source>
</reference>
<proteinExistence type="inferred from homology"/>
<evidence type="ECO:0000259" key="12">
    <source>
        <dbReference type="PROSITE" id="PS51462"/>
    </source>
</evidence>
<dbReference type="HAMAP" id="MF_00202">
    <property type="entry name" value="Idi"/>
    <property type="match status" value="1"/>
</dbReference>
<evidence type="ECO:0000256" key="1">
    <source>
        <dbReference type="ARBA" id="ARBA00004826"/>
    </source>
</evidence>
<sequence length="179" mass="20773">MNEMLILVDDQDQAIGVGEKMQVHRQGLLHRAFSVFVFDTQGRWLLQRRADGKYHSGGLWSNSCCGHPREGEATDAAARRRLREEMGFECELRHVARITYRLDVSDGLVEHEYDHVFVGRYDGRPQPDPAEASDWAWKPLPELWDALAGQPQEFSRWLRHIAEQTGRAEFERWQSLATR</sequence>
<evidence type="ECO:0000256" key="5">
    <source>
        <dbReference type="ARBA" id="ARBA00022723"/>
    </source>
</evidence>
<evidence type="ECO:0000256" key="4">
    <source>
        <dbReference type="ARBA" id="ARBA00022490"/>
    </source>
</evidence>
<evidence type="ECO:0000256" key="7">
    <source>
        <dbReference type="ARBA" id="ARBA00023211"/>
    </source>
</evidence>
<dbReference type="NCBIfam" id="NF002995">
    <property type="entry name" value="PRK03759.1"/>
    <property type="match status" value="1"/>
</dbReference>
<dbReference type="InterPro" id="IPR000086">
    <property type="entry name" value="NUDIX_hydrolase_dom"/>
</dbReference>
<dbReference type="GO" id="GO:0004452">
    <property type="term" value="F:isopentenyl-diphosphate delta-isomerase activity"/>
    <property type="evidence" value="ECO:0007669"/>
    <property type="project" value="UniProtKB-UniRule"/>
</dbReference>
<keyword evidence="4 10" id="KW-0963">Cytoplasm</keyword>
<keyword evidence="8 10" id="KW-0414">Isoprene biosynthesis</keyword>
<dbReference type="Gene3D" id="3.90.79.10">
    <property type="entry name" value="Nucleoside Triphosphate Pyrophosphohydrolase"/>
    <property type="match status" value="1"/>
</dbReference>
<feature type="binding site" evidence="10">
    <location>
        <position position="112"/>
    </location>
    <ligand>
        <name>Mn(2+)</name>
        <dbReference type="ChEBI" id="CHEBI:29035"/>
    </ligand>
</feature>
<evidence type="ECO:0000256" key="9">
    <source>
        <dbReference type="ARBA" id="ARBA00023235"/>
    </source>
</evidence>
<evidence type="ECO:0000256" key="2">
    <source>
        <dbReference type="ARBA" id="ARBA00007579"/>
    </source>
</evidence>
<dbReference type="GO" id="GO:0050992">
    <property type="term" value="P:dimethylallyl diphosphate biosynthetic process"/>
    <property type="evidence" value="ECO:0007669"/>
    <property type="project" value="UniProtKB-UniRule"/>
</dbReference>
<feature type="binding site" evidence="10">
    <location>
        <position position="67"/>
    </location>
    <ligand>
        <name>Mn(2+)</name>
        <dbReference type="ChEBI" id="CHEBI:29035"/>
    </ligand>
</feature>
<comment type="cofactor">
    <cofactor evidence="10">
        <name>Mn(2+)</name>
        <dbReference type="ChEBI" id="CHEBI:29035"/>
    </cofactor>
    <text evidence="10">Binds 1 Mn(2+) ion per subunit.</text>
</comment>
<dbReference type="Pfam" id="PF00293">
    <property type="entry name" value="NUDIX"/>
    <property type="match status" value="1"/>
</dbReference>
<feature type="binding site" evidence="10">
    <location>
        <position position="30"/>
    </location>
    <ligand>
        <name>Mn(2+)</name>
        <dbReference type="ChEBI" id="CHEBI:29035"/>
    </ligand>
</feature>
<gene>
    <name evidence="10 13" type="primary">idi</name>
    <name evidence="13" type="ORF">LA76x_3415</name>
</gene>
<dbReference type="KEGG" id="lab:LA76x_3415"/>
<dbReference type="PROSITE" id="PS51462">
    <property type="entry name" value="NUDIX"/>
    <property type="match status" value="1"/>
</dbReference>
<dbReference type="GO" id="GO:0005737">
    <property type="term" value="C:cytoplasm"/>
    <property type="evidence" value="ECO:0007669"/>
    <property type="project" value="UniProtKB-SubCell"/>
</dbReference>
<keyword evidence="6 10" id="KW-0460">Magnesium</keyword>
<dbReference type="Proteomes" id="UP000060787">
    <property type="component" value="Chromosome"/>
</dbReference>
<dbReference type="GO" id="GO:0046872">
    <property type="term" value="F:metal ion binding"/>
    <property type="evidence" value="ECO:0007669"/>
    <property type="project" value="UniProtKB-KW"/>
</dbReference>
<comment type="function">
    <text evidence="10">Catalyzes the 1,3-allylic rearrangement of the homoallylic substrate isopentenyl (IPP) to its highly electrophilic allylic isomer, dimethylallyl diphosphate (DMAPP).</text>
</comment>
<dbReference type="eggNOG" id="COG1443">
    <property type="taxonomic scope" value="Bacteria"/>
</dbReference>
<protein>
    <recommendedName>
        <fullName evidence="3 10">Isopentenyl-diphosphate Delta-isomerase</fullName>
        <shortName evidence="10">IPP isomerase</shortName>
        <ecNumber evidence="3 10">5.3.3.2</ecNumber>
    </recommendedName>
    <alternativeName>
        <fullName evidence="10">IPP:DMAPP isomerase</fullName>
    </alternativeName>
    <alternativeName>
        <fullName evidence="10">Isopentenyl pyrophosphate isomerase</fullName>
    </alternativeName>
</protein>
<dbReference type="PANTHER" id="PTHR10885:SF0">
    <property type="entry name" value="ISOPENTENYL-DIPHOSPHATE DELTA-ISOMERASE"/>
    <property type="match status" value="1"/>
</dbReference>
<dbReference type="PIRSF" id="PIRSF018427">
    <property type="entry name" value="Isopntndiph_ism"/>
    <property type="match status" value="1"/>
</dbReference>
<dbReference type="CDD" id="cd02885">
    <property type="entry name" value="NUDIX_IPP_Isomerase"/>
    <property type="match status" value="1"/>
</dbReference>